<evidence type="ECO:0008006" key="4">
    <source>
        <dbReference type="Google" id="ProtNLM"/>
    </source>
</evidence>
<dbReference type="AlphaFoldDB" id="A0AAD1KR32"/>
<dbReference type="Gene3D" id="3.90.950.10">
    <property type="match status" value="1"/>
</dbReference>
<dbReference type="GO" id="GO:0047429">
    <property type="term" value="F:nucleoside triphosphate diphosphatase activity"/>
    <property type="evidence" value="ECO:0007669"/>
    <property type="project" value="InterPro"/>
</dbReference>
<dbReference type="EMBL" id="AP024747">
    <property type="protein sequence ID" value="BCY25848.1"/>
    <property type="molecule type" value="Genomic_DNA"/>
</dbReference>
<dbReference type="SUPFAM" id="SSF52972">
    <property type="entry name" value="ITPase-like"/>
    <property type="match status" value="1"/>
</dbReference>
<protein>
    <recommendedName>
        <fullName evidence="4">Maf-like protein</fullName>
    </recommendedName>
</protein>
<name>A0AAD1KR32_9ACTN</name>
<evidence type="ECO:0000313" key="2">
    <source>
        <dbReference type="EMBL" id="BCY25848.1"/>
    </source>
</evidence>
<dbReference type="InterPro" id="IPR003697">
    <property type="entry name" value="Maf-like"/>
</dbReference>
<accession>A0AAD1KR32</accession>
<keyword evidence="1" id="KW-0378">Hydrolase</keyword>
<evidence type="ECO:0000313" key="3">
    <source>
        <dbReference type="Proteomes" id="UP000825072"/>
    </source>
</evidence>
<reference evidence="2" key="1">
    <citation type="submission" date="2021-06" db="EMBL/GenBank/DDBJ databases">
        <title>Genome sequence of Cutibacterium modestum strain KB17-24694.</title>
        <authorList>
            <person name="Dekio I."/>
            <person name="Asahina A."/>
            <person name="Nishida M."/>
        </authorList>
    </citation>
    <scope>NUCLEOTIDE SEQUENCE</scope>
    <source>
        <strain evidence="2">KB17-24694</strain>
    </source>
</reference>
<gene>
    <name evidence="2" type="ORF">KB1_18380</name>
</gene>
<dbReference type="InterPro" id="IPR029001">
    <property type="entry name" value="ITPase-like_fam"/>
</dbReference>
<dbReference type="Proteomes" id="UP000825072">
    <property type="component" value="Chromosome 1"/>
</dbReference>
<dbReference type="Pfam" id="PF02545">
    <property type="entry name" value="Maf"/>
    <property type="match status" value="1"/>
</dbReference>
<evidence type="ECO:0000256" key="1">
    <source>
        <dbReference type="ARBA" id="ARBA00022801"/>
    </source>
</evidence>
<sequence>MTTCFVLASKSPARLRMLRSAGIEPVVIASGADERRLHGEDAITMTARLCHLKAHSVIESGALDTLPIGQSWWPAIPSSILMGASSANLTLPNVPGSGGVGCAVTRVCW</sequence>
<proteinExistence type="predicted"/>
<organism evidence="2 3">
    <name type="scientific">Cutibacterium modestum</name>
    <dbReference type="NCBI Taxonomy" id="2559073"/>
    <lineage>
        <taxon>Bacteria</taxon>
        <taxon>Bacillati</taxon>
        <taxon>Actinomycetota</taxon>
        <taxon>Actinomycetes</taxon>
        <taxon>Propionibacteriales</taxon>
        <taxon>Propionibacteriaceae</taxon>
        <taxon>Cutibacterium</taxon>
    </lineage>
</organism>